<name>A0A6G8F3R4_9BACT</name>
<keyword evidence="2" id="KW-0472">Membrane</keyword>
<dbReference type="Gene3D" id="1.10.287.470">
    <property type="entry name" value="Helix hairpin bin"/>
    <property type="match status" value="1"/>
</dbReference>
<evidence type="ECO:0000256" key="2">
    <source>
        <dbReference type="SAM" id="Phobius"/>
    </source>
</evidence>
<evidence type="ECO:0000259" key="3">
    <source>
        <dbReference type="Pfam" id="PF25881"/>
    </source>
</evidence>
<dbReference type="SUPFAM" id="SSF111369">
    <property type="entry name" value="HlyD-like secretion proteins"/>
    <property type="match status" value="2"/>
</dbReference>
<dbReference type="AlphaFoldDB" id="A0A6G8F3R4"/>
<proteinExistence type="predicted"/>
<dbReference type="PRINTS" id="PR01490">
    <property type="entry name" value="RTXTOXIND"/>
</dbReference>
<keyword evidence="2" id="KW-0812">Transmembrane</keyword>
<accession>A0A6G8F3R4</accession>
<protein>
    <submittedName>
        <fullName evidence="4">Hemolysin secretion protein D</fullName>
    </submittedName>
</protein>
<dbReference type="PANTHER" id="PTHR30438">
    <property type="entry name" value="36 KDA ANTIGEN-RELATED"/>
    <property type="match status" value="1"/>
</dbReference>
<gene>
    <name evidence="4" type="ORF">Muribac1_0730</name>
</gene>
<feature type="compositionally biased region" description="Polar residues" evidence="1">
    <location>
        <begin position="16"/>
        <end position="27"/>
    </location>
</feature>
<organism evidence="4">
    <name type="scientific">uncultured Muribaculaceae bacterium</name>
    <dbReference type="NCBI Taxonomy" id="2301481"/>
    <lineage>
        <taxon>Bacteria</taxon>
        <taxon>Pseudomonadati</taxon>
        <taxon>Bacteroidota</taxon>
        <taxon>Bacteroidia</taxon>
        <taxon>Bacteroidales</taxon>
        <taxon>Muribaculaceae</taxon>
        <taxon>environmental samples</taxon>
    </lineage>
</organism>
<dbReference type="PANTHER" id="PTHR30438:SF1">
    <property type="entry name" value="36 KDA ANTIGEN"/>
    <property type="match status" value="1"/>
</dbReference>
<keyword evidence="2" id="KW-1133">Transmembrane helix</keyword>
<dbReference type="Gene3D" id="2.40.50.100">
    <property type="match status" value="1"/>
</dbReference>
<dbReference type="Gene3D" id="2.40.30.170">
    <property type="match status" value="1"/>
</dbReference>
<reference evidence="4" key="1">
    <citation type="journal article" date="2020" name="J. ISSAAS">
        <title>Lactobacilli and other gastrointestinal microbiota of Peromyscus leucopus, reservoir host for agents of Lyme disease and other zoonoses in North America.</title>
        <authorList>
            <person name="Milovic A."/>
            <person name="Bassam K."/>
            <person name="Shao H."/>
            <person name="Chatzistamou I."/>
            <person name="Tufts D.M."/>
            <person name="Diuk-Wasser M."/>
            <person name="Barbour A.G."/>
        </authorList>
    </citation>
    <scope>NUCLEOTIDE SEQUENCE</scope>
    <source>
        <strain evidence="4">LL71</strain>
    </source>
</reference>
<feature type="transmembrane region" description="Helical" evidence="2">
    <location>
        <begin position="38"/>
        <end position="61"/>
    </location>
</feature>
<feature type="domain" description="YbhG-like alpha-helical hairpin" evidence="3">
    <location>
        <begin position="114"/>
        <end position="232"/>
    </location>
</feature>
<dbReference type="Pfam" id="PF25881">
    <property type="entry name" value="HH_YBHG"/>
    <property type="match status" value="1"/>
</dbReference>
<sequence length="356" mass="38476">MATNENINASERAAGSSATSGSDQTFGNPEAVSKKDRMLILTIIIVLLVIAALAICGFLFIKQGPDTVQGQADATELRISGKLPGRVAEIFVEEGQKVKAGDTLVRIHSTLVDARLGQAQAMEQAASAANKKVDAGTRQQIISGARDLWIQAQAASGIAKKTYERMQNLFSKGVVSEQKRDEAKAAYDAAVAGEHAAKSQYELAKSGAQKEDKEAASAMVNVAKGGVNEVNALLEDQYLTAPFDGEITVIYPHVSELVATGAPIMSLQKDDHWVVFNVRETLLKDIKMGSKIKVRIPALDQTAEVKVFYIRDLGTYANWQATKSTGDFDARTFQIKARPEKPIENLRPGMSVILEQ</sequence>
<feature type="region of interest" description="Disordered" evidence="1">
    <location>
        <begin position="1"/>
        <end position="29"/>
    </location>
</feature>
<dbReference type="EMBL" id="MT002444">
    <property type="protein sequence ID" value="QIM10864.1"/>
    <property type="molecule type" value="Genomic_DNA"/>
</dbReference>
<evidence type="ECO:0000256" key="1">
    <source>
        <dbReference type="SAM" id="MobiDB-lite"/>
    </source>
</evidence>
<dbReference type="InterPro" id="IPR059052">
    <property type="entry name" value="HH_YbhG-like"/>
</dbReference>
<evidence type="ECO:0000313" key="4">
    <source>
        <dbReference type="EMBL" id="QIM10864.1"/>
    </source>
</evidence>